<dbReference type="Proteomes" id="UP000076532">
    <property type="component" value="Unassembled WGS sequence"/>
</dbReference>
<feature type="non-terminal residue" evidence="1">
    <location>
        <position position="54"/>
    </location>
</feature>
<evidence type="ECO:0000313" key="1">
    <source>
        <dbReference type="EMBL" id="KZP23601.1"/>
    </source>
</evidence>
<protein>
    <submittedName>
        <fullName evidence="1">Uncharacterized protein</fullName>
    </submittedName>
</protein>
<evidence type="ECO:0000313" key="2">
    <source>
        <dbReference type="Proteomes" id="UP000076532"/>
    </source>
</evidence>
<proteinExistence type="predicted"/>
<gene>
    <name evidence="1" type="ORF">FIBSPDRAFT_858145</name>
</gene>
<organism evidence="1 2">
    <name type="scientific">Athelia psychrophila</name>
    <dbReference type="NCBI Taxonomy" id="1759441"/>
    <lineage>
        <taxon>Eukaryota</taxon>
        <taxon>Fungi</taxon>
        <taxon>Dikarya</taxon>
        <taxon>Basidiomycota</taxon>
        <taxon>Agaricomycotina</taxon>
        <taxon>Agaricomycetes</taxon>
        <taxon>Agaricomycetidae</taxon>
        <taxon>Atheliales</taxon>
        <taxon>Atheliaceae</taxon>
        <taxon>Athelia</taxon>
    </lineage>
</organism>
<sequence length="54" mass="5911">MAGGDETLGLDEFGPDEDPWTATHLVSELSLPALDDALYRIQIQDLRQSAIDNP</sequence>
<keyword evidence="2" id="KW-1185">Reference proteome</keyword>
<name>A0A166M3I1_9AGAM</name>
<accession>A0A166M3I1</accession>
<reference evidence="1 2" key="1">
    <citation type="journal article" date="2016" name="Mol. Biol. Evol.">
        <title>Comparative Genomics of Early-Diverging Mushroom-Forming Fungi Provides Insights into the Origins of Lignocellulose Decay Capabilities.</title>
        <authorList>
            <person name="Nagy L.G."/>
            <person name="Riley R."/>
            <person name="Tritt A."/>
            <person name="Adam C."/>
            <person name="Daum C."/>
            <person name="Floudas D."/>
            <person name="Sun H."/>
            <person name="Yadav J.S."/>
            <person name="Pangilinan J."/>
            <person name="Larsson K.H."/>
            <person name="Matsuura K."/>
            <person name="Barry K."/>
            <person name="Labutti K."/>
            <person name="Kuo R."/>
            <person name="Ohm R.A."/>
            <person name="Bhattacharya S.S."/>
            <person name="Shirouzu T."/>
            <person name="Yoshinaga Y."/>
            <person name="Martin F.M."/>
            <person name="Grigoriev I.V."/>
            <person name="Hibbett D.S."/>
        </authorList>
    </citation>
    <scope>NUCLEOTIDE SEQUENCE [LARGE SCALE GENOMIC DNA]</scope>
    <source>
        <strain evidence="1 2">CBS 109695</strain>
    </source>
</reference>
<dbReference type="AlphaFoldDB" id="A0A166M3I1"/>
<dbReference type="EMBL" id="KV417531">
    <property type="protein sequence ID" value="KZP23601.1"/>
    <property type="molecule type" value="Genomic_DNA"/>
</dbReference>